<proteinExistence type="predicted"/>
<evidence type="ECO:0000313" key="2">
    <source>
        <dbReference type="Proteomes" id="UP000827615"/>
    </source>
</evidence>
<organism evidence="1 2">
    <name type="scientific">Stenotrophomonas phage vB_SmaS_P15</name>
    <dbReference type="NCBI Taxonomy" id="2894592"/>
    <lineage>
        <taxon>Viruses</taxon>
        <taxon>Duplodnaviria</taxon>
        <taxon>Heunggongvirae</taxon>
        <taxon>Uroviricota</taxon>
        <taxon>Caudoviricetes</taxon>
        <taxon>Autographivirales</taxon>
        <taxon>Autonotataviridae</taxon>
        <taxon>Gujervirinae</taxon>
        <taxon>Smasvirus</taxon>
        <taxon>Smasvirus P15</taxon>
    </lineage>
</organism>
<protein>
    <submittedName>
        <fullName evidence="1">Uncharacterized protein</fullName>
    </submittedName>
</protein>
<accession>A0AAE8YFN9</accession>
<name>A0AAE8YFN9_9CAUD</name>
<dbReference type="EMBL" id="OK490494">
    <property type="protein sequence ID" value="UFI08399.1"/>
    <property type="molecule type" value="Genomic_DNA"/>
</dbReference>
<reference evidence="1" key="1">
    <citation type="submission" date="2021-10" db="EMBL/GenBank/DDBJ databases">
        <authorList>
            <person name="Yu X."/>
            <person name="Bai C."/>
            <person name="Mi Z."/>
        </authorList>
    </citation>
    <scope>NUCLEOTIDE SEQUENCE</scope>
</reference>
<dbReference type="Proteomes" id="UP000827615">
    <property type="component" value="Segment"/>
</dbReference>
<evidence type="ECO:0000313" key="1">
    <source>
        <dbReference type="EMBL" id="UFI08399.1"/>
    </source>
</evidence>
<keyword evidence="2" id="KW-1185">Reference proteome</keyword>
<sequence>MKEYDYAHQMNRPVPLEMTKEDVAKRIRLVTGSGKPTGALILHRAIKKASNAPTRTPRS</sequence>